<protein>
    <recommendedName>
        <fullName evidence="3">ferredoxin--NADP(+) reductase</fullName>
        <ecNumber evidence="3">1.18.1.2</ecNumber>
    </recommendedName>
</protein>
<dbReference type="InterPro" id="IPR001709">
    <property type="entry name" value="Flavoprot_Pyr_Nucl_cyt_Rdtase"/>
</dbReference>
<keyword evidence="11" id="KW-1185">Reference proteome</keyword>
<dbReference type="PRINTS" id="PR00371">
    <property type="entry name" value="FPNCR"/>
</dbReference>
<organism evidence="10 11">
    <name type="scientific">Theileria parva</name>
    <name type="common">East coast fever infection agent</name>
    <dbReference type="NCBI Taxonomy" id="5875"/>
    <lineage>
        <taxon>Eukaryota</taxon>
        <taxon>Sar</taxon>
        <taxon>Alveolata</taxon>
        <taxon>Apicomplexa</taxon>
        <taxon>Aconoidasida</taxon>
        <taxon>Piroplasmida</taxon>
        <taxon>Theileriidae</taxon>
        <taxon>Theileria</taxon>
    </lineage>
</organism>
<evidence type="ECO:0000256" key="4">
    <source>
        <dbReference type="ARBA" id="ARBA00022630"/>
    </source>
</evidence>
<evidence type="ECO:0000256" key="5">
    <source>
        <dbReference type="ARBA" id="ARBA00022827"/>
    </source>
</evidence>
<evidence type="ECO:0000313" key="11">
    <source>
        <dbReference type="Proteomes" id="UP000001949"/>
    </source>
</evidence>
<comment type="similarity">
    <text evidence="2">Belongs to the ferredoxin--NADP reductase type 1 family.</text>
</comment>
<dbReference type="EC" id="1.18.1.2" evidence="3"/>
<keyword evidence="4" id="KW-0285">Flavoprotein</keyword>
<accession>Q4N6J0</accession>
<dbReference type="Pfam" id="PF00175">
    <property type="entry name" value="NAD_binding_1"/>
    <property type="match status" value="1"/>
</dbReference>
<dbReference type="InParanoid" id="Q4N6J0"/>
<feature type="domain" description="FAD-binding FR-type" evidence="9">
    <location>
        <begin position="17"/>
        <end position="133"/>
    </location>
</feature>
<dbReference type="Proteomes" id="UP000001949">
    <property type="component" value="Unassembled WGS sequence"/>
</dbReference>
<dbReference type="PANTHER" id="PTHR43314">
    <property type="match status" value="1"/>
</dbReference>
<dbReference type="eggNOG" id="KOG1158">
    <property type="taxonomic scope" value="Eukaryota"/>
</dbReference>
<dbReference type="SUPFAM" id="SSF52343">
    <property type="entry name" value="Ferredoxin reductase-like, C-terminal NADP-linked domain"/>
    <property type="match status" value="1"/>
</dbReference>
<dbReference type="SUPFAM" id="SSF63380">
    <property type="entry name" value="Riboflavin synthase domain-like"/>
    <property type="match status" value="1"/>
</dbReference>
<dbReference type="InterPro" id="IPR017927">
    <property type="entry name" value="FAD-bd_FR_type"/>
</dbReference>
<dbReference type="OMA" id="ICIRVTK"/>
<evidence type="ECO:0000259" key="9">
    <source>
        <dbReference type="PROSITE" id="PS51384"/>
    </source>
</evidence>
<keyword evidence="5" id="KW-0274">FAD</keyword>
<dbReference type="KEGG" id="tpv:TP01_1180"/>
<dbReference type="EMBL" id="AAGK01000001">
    <property type="protein sequence ID" value="EAN34418.1"/>
    <property type="molecule type" value="Genomic_DNA"/>
</dbReference>
<reference evidence="10 11" key="1">
    <citation type="journal article" date="2005" name="Science">
        <title>Genome sequence of Theileria parva, a bovine pathogen that transforms lymphocytes.</title>
        <authorList>
            <person name="Gardner M.J."/>
            <person name="Bishop R."/>
            <person name="Shah T."/>
            <person name="de Villiers E.P."/>
            <person name="Carlton J.M."/>
            <person name="Hall N."/>
            <person name="Ren Q."/>
            <person name="Paulsen I.T."/>
            <person name="Pain A."/>
            <person name="Berriman M."/>
            <person name="Wilson R.J.M."/>
            <person name="Sato S."/>
            <person name="Ralph S.A."/>
            <person name="Mann D.J."/>
            <person name="Xiong Z."/>
            <person name="Shallom S.J."/>
            <person name="Weidman J."/>
            <person name="Jiang L."/>
            <person name="Lynn J."/>
            <person name="Weaver B."/>
            <person name="Shoaibi A."/>
            <person name="Domingo A.R."/>
            <person name="Wasawo D."/>
            <person name="Crabtree J."/>
            <person name="Wortman J.R."/>
            <person name="Haas B."/>
            <person name="Angiuoli S.V."/>
            <person name="Creasy T.H."/>
            <person name="Lu C."/>
            <person name="Suh B."/>
            <person name="Silva J.C."/>
            <person name="Utterback T.R."/>
            <person name="Feldblyum T.V."/>
            <person name="Pertea M."/>
            <person name="Allen J."/>
            <person name="Nierman W.C."/>
            <person name="Taracha E.L.N."/>
            <person name="Salzberg S.L."/>
            <person name="White O.R."/>
            <person name="Fitzhugh H.A."/>
            <person name="Morzaria S."/>
            <person name="Venter J.C."/>
            <person name="Fraser C.M."/>
            <person name="Nene V."/>
        </authorList>
    </citation>
    <scope>NUCLEOTIDE SEQUENCE [LARGE SCALE GENOMIC DNA]</scope>
    <source>
        <strain evidence="10 11">Muguga</strain>
    </source>
</reference>
<dbReference type="FunCoup" id="Q4N6J0">
    <property type="interactions" value="8"/>
</dbReference>
<dbReference type="VEuPathDB" id="PiroplasmaDB:TpMuguga_01g01180"/>
<evidence type="ECO:0000256" key="7">
    <source>
        <dbReference type="ARBA" id="ARBA00023002"/>
    </source>
</evidence>
<evidence type="ECO:0000256" key="6">
    <source>
        <dbReference type="ARBA" id="ARBA00022857"/>
    </source>
</evidence>
<dbReference type="PROSITE" id="PS51384">
    <property type="entry name" value="FAD_FR"/>
    <property type="match status" value="1"/>
</dbReference>
<name>Q4N6J0_THEPA</name>
<dbReference type="AlphaFoldDB" id="Q4N6J0"/>
<gene>
    <name evidence="10" type="ordered locus">TP01_1180</name>
</gene>
<dbReference type="STRING" id="5875.Q4N6J0"/>
<evidence type="ECO:0000256" key="1">
    <source>
        <dbReference type="ARBA" id="ARBA00001974"/>
    </source>
</evidence>
<dbReference type="Gene3D" id="3.40.50.80">
    <property type="entry name" value="Nucleotide-binding domain of ferredoxin-NADP reductase (FNR) module"/>
    <property type="match status" value="1"/>
</dbReference>
<evidence type="ECO:0000256" key="3">
    <source>
        <dbReference type="ARBA" id="ARBA00013223"/>
    </source>
</evidence>
<dbReference type="Gene3D" id="2.40.30.10">
    <property type="entry name" value="Translation factors"/>
    <property type="match status" value="1"/>
</dbReference>
<evidence type="ECO:0000256" key="8">
    <source>
        <dbReference type="ARBA" id="ARBA00047776"/>
    </source>
</evidence>
<proteinExistence type="inferred from homology"/>
<dbReference type="GO" id="GO:0004324">
    <property type="term" value="F:ferredoxin-NADP+ reductase activity"/>
    <property type="evidence" value="ECO:0007669"/>
    <property type="project" value="UniProtKB-EC"/>
</dbReference>
<comment type="catalytic activity">
    <reaction evidence="8">
        <text>2 reduced [2Fe-2S]-[ferredoxin] + NADP(+) + H(+) = 2 oxidized [2Fe-2S]-[ferredoxin] + NADPH</text>
        <dbReference type="Rhea" id="RHEA:20125"/>
        <dbReference type="Rhea" id="RHEA-COMP:10000"/>
        <dbReference type="Rhea" id="RHEA-COMP:10001"/>
        <dbReference type="ChEBI" id="CHEBI:15378"/>
        <dbReference type="ChEBI" id="CHEBI:33737"/>
        <dbReference type="ChEBI" id="CHEBI:33738"/>
        <dbReference type="ChEBI" id="CHEBI:57783"/>
        <dbReference type="ChEBI" id="CHEBI:58349"/>
        <dbReference type="EC" id="1.18.1.2"/>
    </reaction>
</comment>
<dbReference type="InterPro" id="IPR001433">
    <property type="entry name" value="OxRdtase_FAD/NAD-bd"/>
</dbReference>
<sequence length="305" mass="34396">MFSIFKWVLILRRYTVRNPLRCRINSVRKIGTNNLDRDFYHIEIDHRGEYSYLPGQYCGVIPPGLCMSTNRRHVPRSYSLAPSMTGDDNLLSICIRVTKPFKDNLGVCSRFLSACEPGTAVDLTGPFGKELILTEEDAKSNNLILIATGTGISPFRAFLKTILNQTSNSTSTLNKIELTLGKNELTLGKKELVPVVRRIVLFFGIQNASTFLYKSELEHYQKLFGDSMTLIPCFSREANTPKCYVQDGILANETLLSEVLCGRCSIFVCGRKEIEDPVKKSLDLIFSHLSDSQKALINTKFEVYQ</sequence>
<evidence type="ECO:0000256" key="2">
    <source>
        <dbReference type="ARBA" id="ARBA00008312"/>
    </source>
</evidence>
<dbReference type="InterPro" id="IPR039261">
    <property type="entry name" value="FNR_nucleotide-bd"/>
</dbReference>
<comment type="cofactor">
    <cofactor evidence="1">
        <name>FAD</name>
        <dbReference type="ChEBI" id="CHEBI:57692"/>
    </cofactor>
</comment>
<comment type="caution">
    <text evidence="10">The sequence shown here is derived from an EMBL/GenBank/DDBJ whole genome shotgun (WGS) entry which is preliminary data.</text>
</comment>
<dbReference type="InterPro" id="IPR017938">
    <property type="entry name" value="Riboflavin_synthase-like_b-brl"/>
</dbReference>
<dbReference type="InterPro" id="IPR015701">
    <property type="entry name" value="FNR"/>
</dbReference>
<keyword evidence="7" id="KW-0560">Oxidoreductase</keyword>
<evidence type="ECO:0000313" key="10">
    <source>
        <dbReference type="EMBL" id="EAN34418.1"/>
    </source>
</evidence>
<keyword evidence="6" id="KW-0521">NADP</keyword>